<dbReference type="KEGG" id="bsol:FSW04_00655"/>
<dbReference type="OrthoDB" id="5242428at2"/>
<organism evidence="1 2">
    <name type="scientific">Baekduia soli</name>
    <dbReference type="NCBI Taxonomy" id="496014"/>
    <lineage>
        <taxon>Bacteria</taxon>
        <taxon>Bacillati</taxon>
        <taxon>Actinomycetota</taxon>
        <taxon>Thermoleophilia</taxon>
        <taxon>Solirubrobacterales</taxon>
        <taxon>Baekduiaceae</taxon>
        <taxon>Baekduia</taxon>
    </lineage>
</organism>
<dbReference type="AlphaFoldDB" id="A0A5B8TZS7"/>
<evidence type="ECO:0000313" key="1">
    <source>
        <dbReference type="EMBL" id="QEC46226.1"/>
    </source>
</evidence>
<protein>
    <recommendedName>
        <fullName evidence="3">Glycosyltransferase family 1 protein</fullName>
    </recommendedName>
</protein>
<gene>
    <name evidence="1" type="ORF">FSW04_00655</name>
</gene>
<dbReference type="Proteomes" id="UP000321805">
    <property type="component" value="Chromosome"/>
</dbReference>
<evidence type="ECO:0000313" key="2">
    <source>
        <dbReference type="Proteomes" id="UP000321805"/>
    </source>
</evidence>
<accession>A0A5B8TZS7</accession>
<reference evidence="1 2" key="1">
    <citation type="journal article" date="2018" name="J. Microbiol.">
        <title>Baekduia soli gen. nov., sp. nov., a novel bacterium isolated from the soil of Baekdu Mountain and proposal of a novel family name, Baekduiaceae fam. nov.</title>
        <authorList>
            <person name="An D.S."/>
            <person name="Siddiqi M.Z."/>
            <person name="Kim K.H."/>
            <person name="Yu H.S."/>
            <person name="Im W.T."/>
        </authorList>
    </citation>
    <scope>NUCLEOTIDE SEQUENCE [LARGE SCALE GENOMIC DNA]</scope>
    <source>
        <strain evidence="1 2">BR7-21</strain>
    </source>
</reference>
<name>A0A5B8TZS7_9ACTN</name>
<dbReference type="EMBL" id="CP042430">
    <property type="protein sequence ID" value="QEC46226.1"/>
    <property type="molecule type" value="Genomic_DNA"/>
</dbReference>
<keyword evidence="2" id="KW-1185">Reference proteome</keyword>
<sequence>MALRRDLPFGPPAAGVPLRLAFVGQQTYFRACALDEDSARVRTTFVDYRAGRDPGLMRAKLDAFAPHAVVVFRPETVPAGLLADLPAAIVGFLTEPISRQAGPGRAQAVHWDLEGRRRDMAGLDPANVDRIVSFDPMIVPTADEFMEVWRSLPIPVADRLYRPVRRVHGTPRMLFVGRSTVHRERYLIDVKHRFDCLHVAFGIQVEELETLLDRHQITFNIHNEPYPSFENRVFLHLAAGHLVISEPLSPTHGLEPGFDYVEVSHPEDLVAVATEARAFPDAFHRVRVRGRQKAEQVRASRAWPALVRDLFADLAAFGTGRQVPDRRRTLSGAAGA</sequence>
<evidence type="ECO:0008006" key="3">
    <source>
        <dbReference type="Google" id="ProtNLM"/>
    </source>
</evidence>
<proteinExistence type="predicted"/>
<dbReference type="RefSeq" id="WP_146915199.1">
    <property type="nucleotide sequence ID" value="NZ_CP042430.1"/>
</dbReference>